<keyword evidence="1" id="KW-0489">Methyltransferase</keyword>
<evidence type="ECO:0000313" key="8">
    <source>
        <dbReference type="WBParaSite" id="EVEC_0000906801-mRNA-1"/>
    </source>
</evidence>
<feature type="compositionally biased region" description="Low complexity" evidence="5">
    <location>
        <begin position="55"/>
        <end position="120"/>
    </location>
</feature>
<reference evidence="8" key="1">
    <citation type="submission" date="2017-02" db="UniProtKB">
        <authorList>
            <consortium name="WormBaseParasite"/>
        </authorList>
    </citation>
    <scope>IDENTIFICATION</scope>
</reference>
<dbReference type="PROSITE" id="PS51682">
    <property type="entry name" value="SAM_OMT_I"/>
    <property type="match status" value="1"/>
</dbReference>
<keyword evidence="7" id="KW-1185">Reference proteome</keyword>
<feature type="compositionally biased region" description="Polar residues" evidence="5">
    <location>
        <begin position="121"/>
        <end position="134"/>
    </location>
</feature>
<dbReference type="Pfam" id="PF01596">
    <property type="entry name" value="Methyltransf_3"/>
    <property type="match status" value="1"/>
</dbReference>
<evidence type="ECO:0000256" key="4">
    <source>
        <dbReference type="ARBA" id="ARBA00023453"/>
    </source>
</evidence>
<evidence type="ECO:0000256" key="3">
    <source>
        <dbReference type="ARBA" id="ARBA00022691"/>
    </source>
</evidence>
<dbReference type="InterPro" id="IPR029063">
    <property type="entry name" value="SAM-dependent_MTases_sf"/>
</dbReference>
<dbReference type="InterPro" id="IPR002935">
    <property type="entry name" value="SAM_O-MeTrfase"/>
</dbReference>
<organism evidence="8">
    <name type="scientific">Enterobius vermicularis</name>
    <name type="common">Human pinworm</name>
    <dbReference type="NCBI Taxonomy" id="51028"/>
    <lineage>
        <taxon>Eukaryota</taxon>
        <taxon>Metazoa</taxon>
        <taxon>Ecdysozoa</taxon>
        <taxon>Nematoda</taxon>
        <taxon>Chromadorea</taxon>
        <taxon>Rhabditida</taxon>
        <taxon>Spirurina</taxon>
        <taxon>Oxyuridomorpha</taxon>
        <taxon>Oxyuroidea</taxon>
        <taxon>Oxyuridae</taxon>
        <taxon>Enterobius</taxon>
    </lineage>
</organism>
<dbReference type="OrthoDB" id="10251242at2759"/>
<gene>
    <name evidence="6" type="ORF">EVEC_LOCUS8509</name>
</gene>
<evidence type="ECO:0000313" key="7">
    <source>
        <dbReference type="Proteomes" id="UP000274131"/>
    </source>
</evidence>
<feature type="region of interest" description="Disordered" evidence="5">
    <location>
        <begin position="1"/>
        <end position="141"/>
    </location>
</feature>
<dbReference type="STRING" id="51028.A0A0N4VEF8"/>
<sequence length="404" mass="43701">MILGSIKATSGTATKTSATPTPSTATRNTESRQNTKITSSTTGTKTSKKSKTTETETLTTQTTAAKLTKTTAAATTSSSTGKATSSSATSTTTASTSTTTTTTKTVTSPTTTTTMGTSNTPKYTLPTQLPTTRGVSVRPPVVFPSNIKSKYTPKKAHKKYGPSNTCEPCSKPCSLRLRSFETSDQIFQYAYSRSTMLEESLLAVLRETQGTVLPPPLSWKASISPETVQLAQTLMRIQRPNRSLVVGIFSGLSVLAVAALTDSRGIVIGLEYPEFIVYWEKIGMKHANKLHLMNRIQVRSLENVDKALQRIATTEIGTFDFVILDDYRQVNYLDDYEHAVRLLRTGGILLITDALNGGAVLSGPDYVTQESKAVQNMNLRIKEDTRVSATLLPFAGGTWLITKV</sequence>
<dbReference type="AlphaFoldDB" id="A0A0N4VEF8"/>
<dbReference type="GO" id="GO:0008171">
    <property type="term" value="F:O-methyltransferase activity"/>
    <property type="evidence" value="ECO:0007669"/>
    <property type="project" value="InterPro"/>
</dbReference>
<dbReference type="EMBL" id="UXUI01009460">
    <property type="protein sequence ID" value="VDD93758.1"/>
    <property type="molecule type" value="Genomic_DNA"/>
</dbReference>
<proteinExistence type="inferred from homology"/>
<name>A0A0N4VEF8_ENTVE</name>
<accession>A0A0N4VEF8</accession>
<dbReference type="PANTHER" id="PTHR10509:SF33">
    <property type="entry name" value="CATECHOL-O-METHYLTRANSFERASE FAMILY"/>
    <property type="match status" value="1"/>
</dbReference>
<evidence type="ECO:0000256" key="5">
    <source>
        <dbReference type="SAM" id="MobiDB-lite"/>
    </source>
</evidence>
<dbReference type="Gene3D" id="3.40.50.150">
    <property type="entry name" value="Vaccinia Virus protein VP39"/>
    <property type="match status" value="1"/>
</dbReference>
<feature type="compositionally biased region" description="Low complexity" evidence="5">
    <location>
        <begin position="35"/>
        <end position="45"/>
    </location>
</feature>
<dbReference type="GO" id="GO:0032259">
    <property type="term" value="P:methylation"/>
    <property type="evidence" value="ECO:0007669"/>
    <property type="project" value="UniProtKB-KW"/>
</dbReference>
<dbReference type="Proteomes" id="UP000274131">
    <property type="component" value="Unassembled WGS sequence"/>
</dbReference>
<dbReference type="PANTHER" id="PTHR10509">
    <property type="entry name" value="O-METHYLTRANSFERASE-RELATED"/>
    <property type="match status" value="1"/>
</dbReference>
<reference evidence="6 7" key="2">
    <citation type="submission" date="2018-10" db="EMBL/GenBank/DDBJ databases">
        <authorList>
            <consortium name="Pathogen Informatics"/>
        </authorList>
    </citation>
    <scope>NUCLEOTIDE SEQUENCE [LARGE SCALE GENOMIC DNA]</scope>
</reference>
<dbReference type="WBParaSite" id="EVEC_0000906801-mRNA-1">
    <property type="protein sequence ID" value="EVEC_0000906801-mRNA-1"/>
    <property type="gene ID" value="EVEC_0000906801"/>
</dbReference>
<evidence type="ECO:0000256" key="1">
    <source>
        <dbReference type="ARBA" id="ARBA00022603"/>
    </source>
</evidence>
<evidence type="ECO:0000313" key="6">
    <source>
        <dbReference type="EMBL" id="VDD93758.1"/>
    </source>
</evidence>
<feature type="compositionally biased region" description="Low complexity" evidence="5">
    <location>
        <begin position="7"/>
        <end position="26"/>
    </location>
</feature>
<evidence type="ECO:0000256" key="2">
    <source>
        <dbReference type="ARBA" id="ARBA00022679"/>
    </source>
</evidence>
<dbReference type="SUPFAM" id="SSF53335">
    <property type="entry name" value="S-adenosyl-L-methionine-dependent methyltransferases"/>
    <property type="match status" value="1"/>
</dbReference>
<comment type="similarity">
    <text evidence="4">Belongs to the class I-like SAM-binding methyltransferase superfamily. Cation-dependent O-methyltransferase family.</text>
</comment>
<dbReference type="GO" id="GO:0008757">
    <property type="term" value="F:S-adenosylmethionine-dependent methyltransferase activity"/>
    <property type="evidence" value="ECO:0007669"/>
    <property type="project" value="TreeGrafter"/>
</dbReference>
<dbReference type="InterPro" id="IPR050362">
    <property type="entry name" value="Cation-dep_OMT"/>
</dbReference>
<dbReference type="CDD" id="cd02440">
    <property type="entry name" value="AdoMet_MTases"/>
    <property type="match status" value="1"/>
</dbReference>
<protein>
    <submittedName>
        <fullName evidence="8">O-methyltransferase</fullName>
    </submittedName>
</protein>
<keyword evidence="3" id="KW-0949">S-adenosyl-L-methionine</keyword>
<keyword evidence="2" id="KW-0808">Transferase</keyword>